<organism evidence="1 2">
    <name type="scientific">Ponticaulis profundi</name>
    <dbReference type="NCBI Taxonomy" id="2665222"/>
    <lineage>
        <taxon>Bacteria</taxon>
        <taxon>Pseudomonadati</taxon>
        <taxon>Pseudomonadota</taxon>
        <taxon>Alphaproteobacteria</taxon>
        <taxon>Hyphomonadales</taxon>
        <taxon>Hyphomonadaceae</taxon>
        <taxon>Ponticaulis</taxon>
    </lineage>
</organism>
<evidence type="ECO:0000313" key="1">
    <source>
        <dbReference type="EMBL" id="MFC6199388.1"/>
    </source>
</evidence>
<accession>A0ABW1SDK3</accession>
<dbReference type="EMBL" id="JBHSSW010000028">
    <property type="protein sequence ID" value="MFC6199388.1"/>
    <property type="molecule type" value="Genomic_DNA"/>
</dbReference>
<keyword evidence="2" id="KW-1185">Reference proteome</keyword>
<name>A0ABW1SDK3_9PROT</name>
<evidence type="ECO:0008006" key="3">
    <source>
        <dbReference type="Google" id="ProtNLM"/>
    </source>
</evidence>
<sequence length="150" mass="17416">MSNFQRIGSISNAHAGRDFEDIAKAVLEQKGIRTRYDYEALVGVGNRKKHHKFDLGSDEPRVLVECKSHTWTSGDNMPSAKIQNWSEAMYYFHIAPSTFRKIFFIQKSKKKSSGESLGAYYLRTRFHLVPPDVEFWEFDVELKTLEILDH</sequence>
<reference evidence="2" key="1">
    <citation type="journal article" date="2019" name="Int. J. Syst. Evol. Microbiol.">
        <title>The Global Catalogue of Microorganisms (GCM) 10K type strain sequencing project: providing services to taxonomists for standard genome sequencing and annotation.</title>
        <authorList>
            <consortium name="The Broad Institute Genomics Platform"/>
            <consortium name="The Broad Institute Genome Sequencing Center for Infectious Disease"/>
            <person name="Wu L."/>
            <person name="Ma J."/>
        </authorList>
    </citation>
    <scope>NUCLEOTIDE SEQUENCE [LARGE SCALE GENOMIC DNA]</scope>
    <source>
        <strain evidence="2">CGMCC-1.15741</strain>
    </source>
</reference>
<evidence type="ECO:0000313" key="2">
    <source>
        <dbReference type="Proteomes" id="UP001596303"/>
    </source>
</evidence>
<comment type="caution">
    <text evidence="1">The sequence shown here is derived from an EMBL/GenBank/DDBJ whole genome shotgun (WGS) entry which is preliminary data.</text>
</comment>
<proteinExistence type="predicted"/>
<protein>
    <recommendedName>
        <fullName evidence="3">Restriction endonuclease</fullName>
    </recommendedName>
</protein>
<dbReference type="RefSeq" id="WP_377380402.1">
    <property type="nucleotide sequence ID" value="NZ_JBHSSW010000028.1"/>
</dbReference>
<gene>
    <name evidence="1" type="ORF">ACFQDM_14980</name>
</gene>
<dbReference type="Proteomes" id="UP001596303">
    <property type="component" value="Unassembled WGS sequence"/>
</dbReference>